<dbReference type="RefSeq" id="WP_091815396.1">
    <property type="nucleotide sequence ID" value="NZ_FNNE01000008.1"/>
</dbReference>
<accession>A0A1H3AZ12</accession>
<feature type="region of interest" description="Disordered" evidence="2">
    <location>
        <begin position="261"/>
        <end position="281"/>
    </location>
</feature>
<dbReference type="EMBL" id="FNNE01000008">
    <property type="protein sequence ID" value="SDX34641.1"/>
    <property type="molecule type" value="Genomic_DNA"/>
</dbReference>
<keyword evidence="5" id="KW-1185">Reference proteome</keyword>
<organism evidence="4 5">
    <name type="scientific">Marinobacter mobilis</name>
    <dbReference type="NCBI Taxonomy" id="488533"/>
    <lineage>
        <taxon>Bacteria</taxon>
        <taxon>Pseudomonadati</taxon>
        <taxon>Pseudomonadota</taxon>
        <taxon>Gammaproteobacteria</taxon>
        <taxon>Pseudomonadales</taxon>
        <taxon>Marinobacteraceae</taxon>
        <taxon>Marinobacter</taxon>
    </lineage>
</organism>
<evidence type="ECO:0000313" key="4">
    <source>
        <dbReference type="EMBL" id="SDX34641.1"/>
    </source>
</evidence>
<dbReference type="SUPFAM" id="SSF53448">
    <property type="entry name" value="Nucleotide-diphospho-sugar transferases"/>
    <property type="match status" value="1"/>
</dbReference>
<keyword evidence="4" id="KW-0808">Transferase</keyword>
<evidence type="ECO:0000256" key="2">
    <source>
        <dbReference type="SAM" id="MobiDB-lite"/>
    </source>
</evidence>
<dbReference type="STRING" id="488533.SAMN04487960_108147"/>
<dbReference type="AlphaFoldDB" id="A0A1H3AZ12"/>
<name>A0A1H3AZ12_9GAMM</name>
<sequence length="281" mass="32013">MTLPVSVYCITKNEEVRLGATLSRVVDWADEVIVVDSGSCDGTEAVACHYGARFVHHDWQGFAVQKAYAASLCRNDWVLDLDADEVLSDELVSNLKALFEQEPDPDFAGFRMRWVLSQPVPGHPFRHDKSKRILRLYHRERARIEAVPGSNDDRPRVLSGRVGFVPGDVLHQPVITLEQMERKYLQLSNEQAHFLAEKGRRITSARLFVEFPLKFFKYYLLHRQILNGWYGLSVSIVAANRNFMRLAKAKELQMLTRLGEGHGESQSGVAPVDSDRPPRQR</sequence>
<dbReference type="PANTHER" id="PTHR43630:SF2">
    <property type="entry name" value="GLYCOSYLTRANSFERASE"/>
    <property type="match status" value="1"/>
</dbReference>
<proteinExistence type="inferred from homology"/>
<evidence type="ECO:0000313" key="5">
    <source>
        <dbReference type="Proteomes" id="UP000199675"/>
    </source>
</evidence>
<dbReference type="Proteomes" id="UP000199675">
    <property type="component" value="Unassembled WGS sequence"/>
</dbReference>
<dbReference type="OrthoDB" id="9815923at2"/>
<dbReference type="GO" id="GO:0016740">
    <property type="term" value="F:transferase activity"/>
    <property type="evidence" value="ECO:0007669"/>
    <property type="project" value="UniProtKB-KW"/>
</dbReference>
<protein>
    <submittedName>
        <fullName evidence="4">Glycosyltransferase involved in cell wall bisynthesis</fullName>
    </submittedName>
</protein>
<evidence type="ECO:0000259" key="3">
    <source>
        <dbReference type="Pfam" id="PF00535"/>
    </source>
</evidence>
<feature type="domain" description="Glycosyltransferase 2-like" evidence="3">
    <location>
        <begin position="6"/>
        <end position="114"/>
    </location>
</feature>
<comment type="similarity">
    <text evidence="1">Belongs to the glycosyltransferase 2 family. WaaE/KdtX subfamily.</text>
</comment>
<dbReference type="CDD" id="cd02511">
    <property type="entry name" value="Beta4Glucosyltransferase"/>
    <property type="match status" value="1"/>
</dbReference>
<dbReference type="InterPro" id="IPR029044">
    <property type="entry name" value="Nucleotide-diphossugar_trans"/>
</dbReference>
<gene>
    <name evidence="4" type="ORF">SAMN04487960_108147</name>
</gene>
<dbReference type="InterPro" id="IPR001173">
    <property type="entry name" value="Glyco_trans_2-like"/>
</dbReference>
<evidence type="ECO:0000256" key="1">
    <source>
        <dbReference type="ARBA" id="ARBA00038494"/>
    </source>
</evidence>
<dbReference type="Pfam" id="PF00535">
    <property type="entry name" value="Glycos_transf_2"/>
    <property type="match status" value="1"/>
</dbReference>
<dbReference type="PANTHER" id="PTHR43630">
    <property type="entry name" value="POLY-BETA-1,6-N-ACETYL-D-GLUCOSAMINE SYNTHASE"/>
    <property type="match status" value="1"/>
</dbReference>
<reference evidence="4 5" key="1">
    <citation type="submission" date="2016-10" db="EMBL/GenBank/DDBJ databases">
        <authorList>
            <person name="de Groot N.N."/>
        </authorList>
    </citation>
    <scope>NUCLEOTIDE SEQUENCE [LARGE SCALE GENOMIC DNA]</scope>
    <source>
        <strain evidence="4 5">CGMCC 1.7059</strain>
    </source>
</reference>
<dbReference type="Gene3D" id="3.90.550.10">
    <property type="entry name" value="Spore Coat Polysaccharide Biosynthesis Protein SpsA, Chain A"/>
    <property type="match status" value="1"/>
</dbReference>